<gene>
    <name evidence="1" type="ORF">Xsto_02510</name>
</gene>
<dbReference type="RefSeq" id="WP_099125249.1">
    <property type="nucleotide sequence ID" value="NZ_CAWNRH010000096.1"/>
</dbReference>
<keyword evidence="2" id="KW-1185">Reference proteome</keyword>
<evidence type="ECO:0008006" key="3">
    <source>
        <dbReference type="Google" id="ProtNLM"/>
    </source>
</evidence>
<dbReference type="Pfam" id="PF08877">
    <property type="entry name" value="MepB-like"/>
    <property type="match status" value="1"/>
</dbReference>
<dbReference type="AlphaFoldDB" id="A0A2D0KNA8"/>
<name>A0A2D0KNA8_9GAMM</name>
<dbReference type="InterPro" id="IPR011235">
    <property type="entry name" value="MepB-like"/>
</dbReference>
<sequence>MSSSDFDKNNVPDSFQEIYNQLLLPAGFHLNAPPSKENESRDYEAMRFILNGKLILFRQAKITPRKIGQFVTLWKRPSPNAEIMPLDAKDNIDFCLIATFTEDKKGIFLFYSDILMRKGVFSSSTKEGKRAIRVYPSWDFPNSKQAIQTQKWQSSYFINLDNPLAAIEKLKNILSN</sequence>
<accession>A0A2D0KNA8</accession>
<evidence type="ECO:0000313" key="1">
    <source>
        <dbReference type="EMBL" id="PHM64902.1"/>
    </source>
</evidence>
<dbReference type="Gene3D" id="3.40.1350.140">
    <property type="entry name" value="MepB-like"/>
    <property type="match status" value="1"/>
</dbReference>
<dbReference type="PIRSF" id="PIRSF032285">
    <property type="entry name" value="UCP032285"/>
    <property type="match status" value="1"/>
</dbReference>
<dbReference type="EMBL" id="NJAJ01000022">
    <property type="protein sequence ID" value="PHM64902.1"/>
    <property type="molecule type" value="Genomic_DNA"/>
</dbReference>
<protein>
    <recommendedName>
        <fullName evidence="3">MepB protein</fullName>
    </recommendedName>
</protein>
<dbReference type="InterPro" id="IPR038231">
    <property type="entry name" value="MepB-like_sf"/>
</dbReference>
<proteinExistence type="predicted"/>
<evidence type="ECO:0000313" key="2">
    <source>
        <dbReference type="Proteomes" id="UP000222366"/>
    </source>
</evidence>
<reference evidence="1 2" key="1">
    <citation type="journal article" date="2017" name="Nat. Microbiol.">
        <title>Natural product diversity associated with the nematode symbionts Photorhabdus and Xenorhabdus.</title>
        <authorList>
            <person name="Tobias N.J."/>
            <person name="Wolff H."/>
            <person name="Djahanschiri B."/>
            <person name="Grundmann F."/>
            <person name="Kronenwerth M."/>
            <person name="Shi Y.M."/>
            <person name="Simonyi S."/>
            <person name="Grun P."/>
            <person name="Shapiro-Ilan D."/>
            <person name="Pidot S.J."/>
            <person name="Stinear T.P."/>
            <person name="Ebersberger I."/>
            <person name="Bode H.B."/>
        </authorList>
    </citation>
    <scope>NUCLEOTIDE SEQUENCE [LARGE SCALE GENOMIC DNA]</scope>
    <source>
        <strain evidence="1 2">DSM 17904</strain>
    </source>
</reference>
<dbReference type="Proteomes" id="UP000222366">
    <property type="component" value="Unassembled WGS sequence"/>
</dbReference>
<comment type="caution">
    <text evidence="1">The sequence shown here is derived from an EMBL/GenBank/DDBJ whole genome shotgun (WGS) entry which is preliminary data.</text>
</comment>
<organism evidence="1 2">
    <name type="scientific">Xenorhabdus stockiae</name>
    <dbReference type="NCBI Taxonomy" id="351614"/>
    <lineage>
        <taxon>Bacteria</taxon>
        <taxon>Pseudomonadati</taxon>
        <taxon>Pseudomonadota</taxon>
        <taxon>Gammaproteobacteria</taxon>
        <taxon>Enterobacterales</taxon>
        <taxon>Morganellaceae</taxon>
        <taxon>Xenorhabdus</taxon>
    </lineage>
</organism>